<keyword evidence="3" id="KW-1185">Reference proteome</keyword>
<sequence>MVQALDGGYIIPILYILKLYIEKDLEAKVLIQQKEFSKPKPPEKKTRFEDESWEEVLKQVKELTQKITNPPQPEPQPRNEGRESVKKALNQLKTLSEAVNPLRRRFKPHQIVFLLFPRAIINSWNLEASPDPYQLVKITVKREIIWQLGS</sequence>
<organism evidence="2 3">
    <name type="scientific">Austropuccinia psidii MF-1</name>
    <dbReference type="NCBI Taxonomy" id="1389203"/>
    <lineage>
        <taxon>Eukaryota</taxon>
        <taxon>Fungi</taxon>
        <taxon>Dikarya</taxon>
        <taxon>Basidiomycota</taxon>
        <taxon>Pucciniomycotina</taxon>
        <taxon>Pucciniomycetes</taxon>
        <taxon>Pucciniales</taxon>
        <taxon>Sphaerophragmiaceae</taxon>
        <taxon>Austropuccinia</taxon>
    </lineage>
</organism>
<evidence type="ECO:0000313" key="3">
    <source>
        <dbReference type="Proteomes" id="UP000765509"/>
    </source>
</evidence>
<accession>A0A9Q3GEC9</accession>
<gene>
    <name evidence="2" type="ORF">O181_003900</name>
</gene>
<evidence type="ECO:0000313" key="2">
    <source>
        <dbReference type="EMBL" id="MBW0464185.1"/>
    </source>
</evidence>
<dbReference type="AlphaFoldDB" id="A0A9Q3GEC9"/>
<feature type="region of interest" description="Disordered" evidence="1">
    <location>
        <begin position="64"/>
        <end position="86"/>
    </location>
</feature>
<comment type="caution">
    <text evidence="2">The sequence shown here is derived from an EMBL/GenBank/DDBJ whole genome shotgun (WGS) entry which is preliminary data.</text>
</comment>
<feature type="compositionally biased region" description="Basic and acidic residues" evidence="1">
    <location>
        <begin position="77"/>
        <end position="86"/>
    </location>
</feature>
<dbReference type="Proteomes" id="UP000765509">
    <property type="component" value="Unassembled WGS sequence"/>
</dbReference>
<protein>
    <submittedName>
        <fullName evidence="2">Uncharacterized protein</fullName>
    </submittedName>
</protein>
<name>A0A9Q3GEC9_9BASI</name>
<dbReference type="EMBL" id="AVOT02000718">
    <property type="protein sequence ID" value="MBW0464185.1"/>
    <property type="molecule type" value="Genomic_DNA"/>
</dbReference>
<proteinExistence type="predicted"/>
<evidence type="ECO:0000256" key="1">
    <source>
        <dbReference type="SAM" id="MobiDB-lite"/>
    </source>
</evidence>
<reference evidence="2" key="1">
    <citation type="submission" date="2021-03" db="EMBL/GenBank/DDBJ databases">
        <title>Draft genome sequence of rust myrtle Austropuccinia psidii MF-1, a brazilian biotype.</title>
        <authorList>
            <person name="Quecine M.C."/>
            <person name="Pachon D.M.R."/>
            <person name="Bonatelli M.L."/>
            <person name="Correr F.H."/>
            <person name="Franceschini L.M."/>
            <person name="Leite T.F."/>
            <person name="Margarido G.R.A."/>
            <person name="Almeida C.A."/>
            <person name="Ferrarezi J.A."/>
            <person name="Labate C.A."/>
        </authorList>
    </citation>
    <scope>NUCLEOTIDE SEQUENCE</scope>
    <source>
        <strain evidence="2">MF-1</strain>
    </source>
</reference>